<feature type="compositionally biased region" description="Polar residues" evidence="1">
    <location>
        <begin position="1"/>
        <end position="11"/>
    </location>
</feature>
<protein>
    <submittedName>
        <fullName evidence="2">Uncharacterized protein</fullName>
    </submittedName>
</protein>
<sequence length="77" mass="9046">MLKRNQLTKSGSFPLPEMQKKARPENRPRKSKRRDLQHGDKDRNDRAKQHHCRNHQAEDSNAFAHLLNPPNQRPTDA</sequence>
<organism evidence="2">
    <name type="scientific">bioreactor metagenome</name>
    <dbReference type="NCBI Taxonomy" id="1076179"/>
    <lineage>
        <taxon>unclassified sequences</taxon>
        <taxon>metagenomes</taxon>
        <taxon>ecological metagenomes</taxon>
    </lineage>
</organism>
<feature type="compositionally biased region" description="Basic and acidic residues" evidence="1">
    <location>
        <begin position="18"/>
        <end position="47"/>
    </location>
</feature>
<evidence type="ECO:0000256" key="1">
    <source>
        <dbReference type="SAM" id="MobiDB-lite"/>
    </source>
</evidence>
<dbReference type="EMBL" id="VSSQ01015404">
    <property type="protein sequence ID" value="MPM55721.1"/>
    <property type="molecule type" value="Genomic_DNA"/>
</dbReference>
<gene>
    <name evidence="2" type="ORF">SDC9_102518</name>
</gene>
<name>A0A645ATW1_9ZZZZ</name>
<evidence type="ECO:0000313" key="2">
    <source>
        <dbReference type="EMBL" id="MPM55721.1"/>
    </source>
</evidence>
<comment type="caution">
    <text evidence="2">The sequence shown here is derived from an EMBL/GenBank/DDBJ whole genome shotgun (WGS) entry which is preliminary data.</text>
</comment>
<reference evidence="2" key="1">
    <citation type="submission" date="2019-08" db="EMBL/GenBank/DDBJ databases">
        <authorList>
            <person name="Kucharzyk K."/>
            <person name="Murdoch R.W."/>
            <person name="Higgins S."/>
            <person name="Loffler F."/>
        </authorList>
    </citation>
    <scope>NUCLEOTIDE SEQUENCE</scope>
</reference>
<accession>A0A645ATW1</accession>
<feature type="region of interest" description="Disordered" evidence="1">
    <location>
        <begin position="1"/>
        <end position="77"/>
    </location>
</feature>
<dbReference type="AlphaFoldDB" id="A0A645ATW1"/>
<proteinExistence type="predicted"/>